<evidence type="ECO:0000259" key="2">
    <source>
        <dbReference type="Pfam" id="PF01979"/>
    </source>
</evidence>
<dbReference type="AlphaFoldDB" id="A0A094Q1M7"/>
<comment type="caution">
    <text evidence="3">The sequence shown here is derived from an EMBL/GenBank/DDBJ whole genome shotgun (WGS) entry which is preliminary data.</text>
</comment>
<dbReference type="GO" id="GO:0016810">
    <property type="term" value="F:hydrolase activity, acting on carbon-nitrogen (but not peptide) bonds"/>
    <property type="evidence" value="ECO:0007669"/>
    <property type="project" value="InterPro"/>
</dbReference>
<proteinExistence type="predicted"/>
<feature type="domain" description="Amidohydrolase-related" evidence="2">
    <location>
        <begin position="5"/>
        <end position="326"/>
    </location>
</feature>
<organism evidence="3">
    <name type="scientific">freshwater metagenome</name>
    <dbReference type="NCBI Taxonomy" id="449393"/>
    <lineage>
        <taxon>unclassified sequences</taxon>
        <taxon>metagenomes</taxon>
        <taxon>ecological metagenomes</taxon>
    </lineage>
</organism>
<accession>A0A094Q1M7</accession>
<protein>
    <recommendedName>
        <fullName evidence="2">Amidohydrolase-related domain-containing protein</fullName>
    </recommendedName>
</protein>
<keyword evidence="1" id="KW-0378">Hydrolase</keyword>
<name>A0A094Q1M7_9ZZZZ</name>
<evidence type="ECO:0000256" key="1">
    <source>
        <dbReference type="ARBA" id="ARBA00022801"/>
    </source>
</evidence>
<gene>
    <name evidence="3" type="ORF">GM50_9960</name>
</gene>
<evidence type="ECO:0000313" key="3">
    <source>
        <dbReference type="EMBL" id="KGA17985.1"/>
    </source>
</evidence>
<dbReference type="SUPFAM" id="SSF51556">
    <property type="entry name" value="Metallo-dependent hydrolases"/>
    <property type="match status" value="1"/>
</dbReference>
<dbReference type="InterPro" id="IPR032466">
    <property type="entry name" value="Metal_Hydrolase"/>
</dbReference>
<reference evidence="3" key="1">
    <citation type="submission" date="2014-05" db="EMBL/GenBank/DDBJ databases">
        <title>Key roles for freshwater Actinobacteria revealed by deep metagenomic sequencing.</title>
        <authorList>
            <person name="Ghai R."/>
            <person name="Mizuno C.M."/>
            <person name="Picazo A."/>
            <person name="Camacho A."/>
            <person name="Rodriguez-Valera F."/>
        </authorList>
    </citation>
    <scope>NUCLEOTIDE SEQUENCE</scope>
</reference>
<dbReference type="PANTHER" id="PTHR43794:SF11">
    <property type="entry name" value="AMIDOHYDROLASE-RELATED DOMAIN-CONTAINING PROTEIN"/>
    <property type="match status" value="1"/>
</dbReference>
<dbReference type="Pfam" id="PF01979">
    <property type="entry name" value="Amidohydro_1"/>
    <property type="match status" value="1"/>
</dbReference>
<dbReference type="InterPro" id="IPR006680">
    <property type="entry name" value="Amidohydro-rel"/>
</dbReference>
<dbReference type="Gene3D" id="3.20.20.140">
    <property type="entry name" value="Metal-dependent hydrolases"/>
    <property type="match status" value="1"/>
</dbReference>
<dbReference type="EMBL" id="JNSK01000032">
    <property type="protein sequence ID" value="KGA17985.1"/>
    <property type="molecule type" value="Genomic_DNA"/>
</dbReference>
<dbReference type="InterPro" id="IPR050287">
    <property type="entry name" value="MTA/SAH_deaminase"/>
</dbReference>
<dbReference type="SUPFAM" id="SSF51338">
    <property type="entry name" value="Composite domain of metallo-dependent hydrolases"/>
    <property type="match status" value="1"/>
</dbReference>
<dbReference type="InterPro" id="IPR011059">
    <property type="entry name" value="Metal-dep_hydrolase_composite"/>
</dbReference>
<dbReference type="Gene3D" id="2.30.40.10">
    <property type="entry name" value="Urease, subunit C, domain 1"/>
    <property type="match status" value="1"/>
</dbReference>
<sequence length="373" mass="40243">MLASIEMVRNGTTCFLEAGTILEPEAAARAAQTVGIRAILGDAFIWDRPAGLAQGKETPGEGPVRVKGAIERAPRNLNEALAQMGGQVRRNSDPNALVTGHIALLGLGTASEELLIEAKRQADAADVVLNMHHAYSPADTAADLTRYGMDPLLHLANIGVLGRNVTLGHANHLTDAETKVLIELGASLAWAPGASMMWGHGSTLHGRHAELWRRGANISLGSDSANWSNVFDLFRQANLALLTAREAHQDRNYLHAEDVLEMATLGGARACGMEDRIGSLEVGKRADLVIHTLRRTELLPVTDLLRNLIYSSGSKSVDTVIIDGKVILDHGEFQHFDEQVLLAQVNAGSRAMLKRMGHEVEKNLRPTPGSMRK</sequence>
<dbReference type="PANTHER" id="PTHR43794">
    <property type="entry name" value="AMINOHYDROLASE SSNA-RELATED"/>
    <property type="match status" value="1"/>
</dbReference>